<accession>A0A5C5W8F6</accession>
<feature type="signal peptide" evidence="1">
    <location>
        <begin position="1"/>
        <end position="30"/>
    </location>
</feature>
<feature type="chain" id="PRO_5023099810" description="PEP-CTERM protein-sorting domain-containing protein" evidence="1">
    <location>
        <begin position="31"/>
        <end position="412"/>
    </location>
</feature>
<protein>
    <recommendedName>
        <fullName evidence="4">PEP-CTERM protein-sorting domain-containing protein</fullName>
    </recommendedName>
</protein>
<name>A0A5C5W8F6_9BACT</name>
<evidence type="ECO:0000313" key="2">
    <source>
        <dbReference type="EMBL" id="TWT46884.1"/>
    </source>
</evidence>
<gene>
    <name evidence="2" type="ORF">Pla111_19860</name>
</gene>
<dbReference type="EMBL" id="SJPH01000003">
    <property type="protein sequence ID" value="TWT46884.1"/>
    <property type="molecule type" value="Genomic_DNA"/>
</dbReference>
<dbReference type="Gene3D" id="1.10.1330.10">
    <property type="entry name" value="Dockerin domain"/>
    <property type="match status" value="1"/>
</dbReference>
<reference evidence="2 3" key="1">
    <citation type="submission" date="2019-02" db="EMBL/GenBank/DDBJ databases">
        <title>Deep-cultivation of Planctomycetes and their phenomic and genomic characterization uncovers novel biology.</title>
        <authorList>
            <person name="Wiegand S."/>
            <person name="Jogler M."/>
            <person name="Boedeker C."/>
            <person name="Pinto D."/>
            <person name="Vollmers J."/>
            <person name="Rivas-Marin E."/>
            <person name="Kohn T."/>
            <person name="Peeters S.H."/>
            <person name="Heuer A."/>
            <person name="Rast P."/>
            <person name="Oberbeckmann S."/>
            <person name="Bunk B."/>
            <person name="Jeske O."/>
            <person name="Meyerdierks A."/>
            <person name="Storesund J.E."/>
            <person name="Kallscheuer N."/>
            <person name="Luecker S."/>
            <person name="Lage O.M."/>
            <person name="Pohl T."/>
            <person name="Merkel B.J."/>
            <person name="Hornburger P."/>
            <person name="Mueller R.-W."/>
            <person name="Bruemmer F."/>
            <person name="Labrenz M."/>
            <person name="Spormann A.M."/>
            <person name="Op Den Camp H."/>
            <person name="Overmann J."/>
            <person name="Amann R."/>
            <person name="Jetten M.S.M."/>
            <person name="Mascher T."/>
            <person name="Medema M.H."/>
            <person name="Devos D.P."/>
            <person name="Kaster A.-K."/>
            <person name="Ovreas L."/>
            <person name="Rohde M."/>
            <person name="Galperin M.Y."/>
            <person name="Jogler C."/>
        </authorList>
    </citation>
    <scope>NUCLEOTIDE SEQUENCE [LARGE SCALE GENOMIC DNA]</scope>
    <source>
        <strain evidence="2 3">Pla111</strain>
    </source>
</reference>
<keyword evidence="3" id="KW-1185">Reference proteome</keyword>
<evidence type="ECO:0000256" key="1">
    <source>
        <dbReference type="SAM" id="SignalP"/>
    </source>
</evidence>
<dbReference type="RefSeq" id="WP_146573741.1">
    <property type="nucleotide sequence ID" value="NZ_SJPH01000003.1"/>
</dbReference>
<dbReference type="PROSITE" id="PS00018">
    <property type="entry name" value="EF_HAND_1"/>
    <property type="match status" value="1"/>
</dbReference>
<dbReference type="InterPro" id="IPR036439">
    <property type="entry name" value="Dockerin_dom_sf"/>
</dbReference>
<dbReference type="InterPro" id="IPR018247">
    <property type="entry name" value="EF_Hand_1_Ca_BS"/>
</dbReference>
<evidence type="ECO:0008006" key="4">
    <source>
        <dbReference type="Google" id="ProtNLM"/>
    </source>
</evidence>
<dbReference type="Proteomes" id="UP000318995">
    <property type="component" value="Unassembled WGS sequence"/>
</dbReference>
<keyword evidence="1" id="KW-0732">Signal</keyword>
<proteinExistence type="predicted"/>
<dbReference type="GO" id="GO:0000272">
    <property type="term" value="P:polysaccharide catabolic process"/>
    <property type="evidence" value="ECO:0007669"/>
    <property type="project" value="InterPro"/>
</dbReference>
<dbReference type="AlphaFoldDB" id="A0A5C5W8F6"/>
<organism evidence="2 3">
    <name type="scientific">Botrimarina hoheduenensis</name>
    <dbReference type="NCBI Taxonomy" id="2528000"/>
    <lineage>
        <taxon>Bacteria</taxon>
        <taxon>Pseudomonadati</taxon>
        <taxon>Planctomycetota</taxon>
        <taxon>Planctomycetia</taxon>
        <taxon>Pirellulales</taxon>
        <taxon>Lacipirellulaceae</taxon>
        <taxon>Botrimarina</taxon>
    </lineage>
</organism>
<evidence type="ECO:0000313" key="3">
    <source>
        <dbReference type="Proteomes" id="UP000318995"/>
    </source>
</evidence>
<dbReference type="OrthoDB" id="242161at2"/>
<sequence length="412" mass="42568" precursor="true">MSRLTLRGGALTAACLLINFSLIGSVPSQADAQIVASDNFSDFDRDNDGVSDDGNATPVTTNDGIAWYAINGLTSTGDPRSQKPGLTVIDGSPLLGDGAALFVEAVGSNGEFMGVMPSTVDLGAAVGSKITISFDFWLQDDFLPASGEFRFGFYGDTDNQFGSAATNDDGSPTVWGGSDGNFDAEDPGAIGDVGAFVRVQFGGLPTLDGSQTRLNEESNVNNILGGAGDGDLVIIAGAGEFGVINDVGRHSFQYILERSAPSITGATVRQTLIMTDSDNVVWTLTGLDGDDSENDTIVAGESFDYFVGLVNTDADYVIDNFQVELSTSTPAVSGDFNGDGKVDNGDLNLLLGSWGSATVPAAWINGFDTPVDNGELNALLGNWGFGVGVAVPEPTAALLALLAAAGTVARRR</sequence>
<comment type="caution">
    <text evidence="2">The sequence shown here is derived from an EMBL/GenBank/DDBJ whole genome shotgun (WGS) entry which is preliminary data.</text>
</comment>